<protein>
    <recommendedName>
        <fullName evidence="7">Bifunctional inhibitor/plant lipid transfer protein/seed storage helical domain-containing protein</fullName>
    </recommendedName>
</protein>
<sequence>MLTLPVRRRRHRAVGTYIGYGGQQSVPHDLYSIVFRLPFGSMQSHRFSAAYYFTCVAIFVFVRPATSDITPPCSTALMGWVDSCATNVMSPMEMPLNASCCPAMTTILTQTPQTDCLCTFLNYTDANTTLHVNKTRISAMIQECDISAPPPASTACLPSLTKPTVDPCKSSLSQWIDSCFTNVLSAVEMPLNATCCPALDDLLKQTRSTCLCDLLNYLDANSTVHLNKTRISAMIQDCHLLPSSASTSCLPSLAQSPPDPCNTALTEWVQSCGQSILTPAEVTLNNTCCPALDNLLSQSKPTCMCNFLNQLDANGTVHINKTRISATVKQCDLNPPSVSTSCLPALPTLSSSPDVPSPTNPSKNETSTPPSTQSPHSGTPTIVDILAKSGSKSRFPTWQRRSFQLLTNAITWTCFMTMIIIIVM</sequence>
<evidence type="ECO:0000256" key="2">
    <source>
        <dbReference type="ARBA" id="ARBA00022729"/>
    </source>
</evidence>
<feature type="compositionally biased region" description="Low complexity" evidence="5">
    <location>
        <begin position="366"/>
        <end position="381"/>
    </location>
</feature>
<comment type="similarity">
    <text evidence="1">Belongs to the plant LTP family.</text>
</comment>
<dbReference type="InterPro" id="IPR016140">
    <property type="entry name" value="Bifunc_inhib/LTP/seed_store"/>
</dbReference>
<feature type="region of interest" description="Disordered" evidence="5">
    <location>
        <begin position="349"/>
        <end position="382"/>
    </location>
</feature>
<keyword evidence="6" id="KW-0472">Membrane</keyword>
<keyword evidence="4" id="KW-0325">Glycoprotein</keyword>
<dbReference type="PANTHER" id="PTHR33044">
    <property type="entry name" value="BIFUNCTIONAL INHIBITOR/LIPID-TRANSFER PROTEIN/SEED STORAGE 2S ALBUMIN SUPERFAMILY PROTEIN-RELATED"/>
    <property type="match status" value="1"/>
</dbReference>
<dbReference type="InterPro" id="IPR043325">
    <property type="entry name" value="LTSS"/>
</dbReference>
<feature type="domain" description="Bifunctional inhibitor/plant lipid transfer protein/seed storage helical" evidence="7">
    <location>
        <begin position="84"/>
        <end position="156"/>
    </location>
</feature>
<evidence type="ECO:0000259" key="7">
    <source>
        <dbReference type="SMART" id="SM00499"/>
    </source>
</evidence>
<dbReference type="SMART" id="SM00499">
    <property type="entry name" value="AAI"/>
    <property type="match status" value="3"/>
</dbReference>
<name>A0A8T2Q634_CERRI</name>
<dbReference type="EMBL" id="CM035442">
    <property type="protein sequence ID" value="KAH7279043.1"/>
    <property type="molecule type" value="Genomic_DNA"/>
</dbReference>
<accession>A0A8T2Q634</accession>
<feature type="domain" description="Bifunctional inhibitor/plant lipid transfer protein/seed storage helical" evidence="7">
    <location>
        <begin position="168"/>
        <end position="249"/>
    </location>
</feature>
<evidence type="ECO:0000256" key="4">
    <source>
        <dbReference type="ARBA" id="ARBA00023180"/>
    </source>
</evidence>
<dbReference type="InterPro" id="IPR036312">
    <property type="entry name" value="Bifun_inhib/LTP/seed_sf"/>
</dbReference>
<dbReference type="Proteomes" id="UP000825935">
    <property type="component" value="Chromosome 37"/>
</dbReference>
<dbReference type="AlphaFoldDB" id="A0A8T2Q634"/>
<evidence type="ECO:0000313" key="9">
    <source>
        <dbReference type="Proteomes" id="UP000825935"/>
    </source>
</evidence>
<evidence type="ECO:0000256" key="5">
    <source>
        <dbReference type="SAM" id="MobiDB-lite"/>
    </source>
</evidence>
<proteinExistence type="inferred from homology"/>
<evidence type="ECO:0000256" key="3">
    <source>
        <dbReference type="ARBA" id="ARBA00023157"/>
    </source>
</evidence>
<feature type="transmembrane region" description="Helical" evidence="6">
    <location>
        <begin position="403"/>
        <end position="423"/>
    </location>
</feature>
<gene>
    <name evidence="8" type="ORF">KP509_37G002700</name>
</gene>
<organism evidence="8 9">
    <name type="scientific">Ceratopteris richardii</name>
    <name type="common">Triangle waterfern</name>
    <dbReference type="NCBI Taxonomy" id="49495"/>
    <lineage>
        <taxon>Eukaryota</taxon>
        <taxon>Viridiplantae</taxon>
        <taxon>Streptophyta</taxon>
        <taxon>Embryophyta</taxon>
        <taxon>Tracheophyta</taxon>
        <taxon>Polypodiopsida</taxon>
        <taxon>Polypodiidae</taxon>
        <taxon>Polypodiales</taxon>
        <taxon>Pteridineae</taxon>
        <taxon>Pteridaceae</taxon>
        <taxon>Parkerioideae</taxon>
        <taxon>Ceratopteris</taxon>
    </lineage>
</organism>
<comment type="caution">
    <text evidence="8">The sequence shown here is derived from an EMBL/GenBank/DDBJ whole genome shotgun (WGS) entry which is preliminary data.</text>
</comment>
<dbReference type="SUPFAM" id="SSF47699">
    <property type="entry name" value="Bifunctional inhibitor/lipid-transfer protein/seed storage 2S albumin"/>
    <property type="match status" value="1"/>
</dbReference>
<keyword evidence="6" id="KW-1133">Transmembrane helix</keyword>
<feature type="domain" description="Bifunctional inhibitor/plant lipid transfer protein/seed storage helical" evidence="7">
    <location>
        <begin position="272"/>
        <end position="342"/>
    </location>
</feature>
<evidence type="ECO:0000256" key="1">
    <source>
        <dbReference type="ARBA" id="ARBA00009748"/>
    </source>
</evidence>
<keyword evidence="3" id="KW-1015">Disulfide bond</keyword>
<evidence type="ECO:0000313" key="8">
    <source>
        <dbReference type="EMBL" id="KAH7279043.1"/>
    </source>
</evidence>
<reference evidence="8" key="1">
    <citation type="submission" date="2021-08" db="EMBL/GenBank/DDBJ databases">
        <title>WGS assembly of Ceratopteris richardii.</title>
        <authorList>
            <person name="Marchant D.B."/>
            <person name="Chen G."/>
            <person name="Jenkins J."/>
            <person name="Shu S."/>
            <person name="Leebens-Mack J."/>
            <person name="Grimwood J."/>
            <person name="Schmutz J."/>
            <person name="Soltis P."/>
            <person name="Soltis D."/>
            <person name="Chen Z.-H."/>
        </authorList>
    </citation>
    <scope>NUCLEOTIDE SEQUENCE</scope>
    <source>
        <strain evidence="8">Whitten #5841</strain>
        <tissue evidence="8">Leaf</tissue>
    </source>
</reference>
<keyword evidence="6" id="KW-0812">Transmembrane</keyword>
<evidence type="ECO:0000256" key="6">
    <source>
        <dbReference type="SAM" id="Phobius"/>
    </source>
</evidence>
<keyword evidence="2" id="KW-0732">Signal</keyword>
<keyword evidence="9" id="KW-1185">Reference proteome</keyword>